<comment type="caution">
    <text evidence="2">The sequence shown here is derived from an EMBL/GenBank/DDBJ whole genome shotgun (WGS) entry which is preliminary data.</text>
</comment>
<dbReference type="PANTHER" id="PTHR46211">
    <property type="entry name" value="GLYCEROPHOSPHORYL DIESTER PHOSPHODIESTERASE"/>
    <property type="match status" value="1"/>
</dbReference>
<organism evidence="2 3">
    <name type="scientific">Paraliobacillus ryukyuensis</name>
    <dbReference type="NCBI Taxonomy" id="200904"/>
    <lineage>
        <taxon>Bacteria</taxon>
        <taxon>Bacillati</taxon>
        <taxon>Bacillota</taxon>
        <taxon>Bacilli</taxon>
        <taxon>Bacillales</taxon>
        <taxon>Bacillaceae</taxon>
        <taxon>Paraliobacillus</taxon>
    </lineage>
</organism>
<feature type="domain" description="GP-PDE" evidence="1">
    <location>
        <begin position="3"/>
        <end position="239"/>
    </location>
</feature>
<dbReference type="OrthoDB" id="384721at2"/>
<dbReference type="AlphaFoldDB" id="A0A366EGK9"/>
<name>A0A366EGK9_9BACI</name>
<dbReference type="InterPro" id="IPR017946">
    <property type="entry name" value="PLC-like_Pdiesterase_TIM-brl"/>
</dbReference>
<protein>
    <submittedName>
        <fullName evidence="2">Glycerophosphoryl diester phosphodiesterase</fullName>
    </submittedName>
</protein>
<dbReference type="GO" id="GO:0006629">
    <property type="term" value="P:lipid metabolic process"/>
    <property type="evidence" value="ECO:0007669"/>
    <property type="project" value="InterPro"/>
</dbReference>
<dbReference type="STRING" id="200904.GCA_900168775_02586"/>
<dbReference type="PROSITE" id="PS51704">
    <property type="entry name" value="GP_PDE"/>
    <property type="match status" value="1"/>
</dbReference>
<dbReference type="InterPro" id="IPR030395">
    <property type="entry name" value="GP_PDE_dom"/>
</dbReference>
<dbReference type="PANTHER" id="PTHR46211:SF1">
    <property type="entry name" value="GLYCEROPHOSPHODIESTER PHOSPHODIESTERASE, CYTOPLASMIC"/>
    <property type="match status" value="1"/>
</dbReference>
<dbReference type="Proteomes" id="UP000252254">
    <property type="component" value="Unassembled WGS sequence"/>
</dbReference>
<dbReference type="SUPFAM" id="SSF51695">
    <property type="entry name" value="PLC-like phosphodiesterases"/>
    <property type="match status" value="1"/>
</dbReference>
<gene>
    <name evidence="2" type="ORF">DES48_101205</name>
</gene>
<dbReference type="EMBL" id="QNRI01000001">
    <property type="protein sequence ID" value="RBP01468.1"/>
    <property type="molecule type" value="Genomic_DNA"/>
</dbReference>
<dbReference type="RefSeq" id="WP_113866127.1">
    <property type="nucleotide sequence ID" value="NZ_BAABQN010000001.1"/>
</dbReference>
<dbReference type="Pfam" id="PF03009">
    <property type="entry name" value="GDPD"/>
    <property type="match status" value="1"/>
</dbReference>
<reference evidence="2 3" key="1">
    <citation type="submission" date="2018-06" db="EMBL/GenBank/DDBJ databases">
        <title>Genomic Encyclopedia of Type Strains, Phase IV (KMG-IV): sequencing the most valuable type-strain genomes for metagenomic binning, comparative biology and taxonomic classification.</title>
        <authorList>
            <person name="Goeker M."/>
        </authorList>
    </citation>
    <scope>NUCLEOTIDE SEQUENCE [LARGE SCALE GENOMIC DNA]</scope>
    <source>
        <strain evidence="2 3">DSM 15140</strain>
    </source>
</reference>
<evidence type="ECO:0000313" key="2">
    <source>
        <dbReference type="EMBL" id="RBP01468.1"/>
    </source>
</evidence>
<sequence>MKTLIYAHRGASKQAPENTMPAFTFAYELGADGIETDIQLTKDHVPVLIHDENVRRTTNGTGFVQDYTFKQLQQLDAGSWFSENFINTQIISLEQLLSWVKDKELKLNLELKTKIIPYKHIEQIVYDLLIKYDKLNQTVISSFNPNTIQNMHVIDPNVTTALLTSQKKVDLFRFAKQVGASGLHIKSRLLNPPFLNKATENGLYVATYTINRKFEMLRCYKLGCHAIISDLPHLAIETRELYEQNILK</sequence>
<dbReference type="Gene3D" id="3.20.20.190">
    <property type="entry name" value="Phosphatidylinositol (PI) phosphodiesterase"/>
    <property type="match status" value="1"/>
</dbReference>
<evidence type="ECO:0000313" key="3">
    <source>
        <dbReference type="Proteomes" id="UP000252254"/>
    </source>
</evidence>
<evidence type="ECO:0000259" key="1">
    <source>
        <dbReference type="PROSITE" id="PS51704"/>
    </source>
</evidence>
<accession>A0A366EGK9</accession>
<proteinExistence type="predicted"/>
<keyword evidence="3" id="KW-1185">Reference proteome</keyword>
<dbReference type="CDD" id="cd08563">
    <property type="entry name" value="GDPD_TtGDE_like"/>
    <property type="match status" value="1"/>
</dbReference>
<dbReference type="GO" id="GO:0008081">
    <property type="term" value="F:phosphoric diester hydrolase activity"/>
    <property type="evidence" value="ECO:0007669"/>
    <property type="project" value="InterPro"/>
</dbReference>